<evidence type="ECO:0000313" key="2">
    <source>
        <dbReference type="Proteomes" id="UP000886998"/>
    </source>
</evidence>
<accession>A0A8X6YQF5</accession>
<sequence length="95" mass="11017">MSKVVKPITKRDQILKESFPQNYYLSFSSIKIDLELNLFSRLRMTANANSKKLFRTIFNTNEIRSNYSFTISWSRDGSFQSTVLTQLALASEELP</sequence>
<dbReference type="Proteomes" id="UP000886998">
    <property type="component" value="Unassembled WGS sequence"/>
</dbReference>
<dbReference type="AlphaFoldDB" id="A0A8X6YQF5"/>
<name>A0A8X6YQF5_9ARAC</name>
<gene>
    <name evidence="1" type="ORF">TNIN_418521</name>
</gene>
<evidence type="ECO:0000313" key="1">
    <source>
        <dbReference type="EMBL" id="GFY75135.1"/>
    </source>
</evidence>
<proteinExistence type="predicted"/>
<keyword evidence="2" id="KW-1185">Reference proteome</keyword>
<dbReference type="EMBL" id="BMAV01021178">
    <property type="protein sequence ID" value="GFY75135.1"/>
    <property type="molecule type" value="Genomic_DNA"/>
</dbReference>
<comment type="caution">
    <text evidence="1">The sequence shown here is derived from an EMBL/GenBank/DDBJ whole genome shotgun (WGS) entry which is preliminary data.</text>
</comment>
<protein>
    <submittedName>
        <fullName evidence="1">Uncharacterized protein</fullName>
    </submittedName>
</protein>
<reference evidence="1" key="1">
    <citation type="submission" date="2020-08" db="EMBL/GenBank/DDBJ databases">
        <title>Multicomponent nature underlies the extraordinary mechanical properties of spider dragline silk.</title>
        <authorList>
            <person name="Kono N."/>
            <person name="Nakamura H."/>
            <person name="Mori M."/>
            <person name="Yoshida Y."/>
            <person name="Ohtoshi R."/>
            <person name="Malay A.D."/>
            <person name="Moran D.A.P."/>
            <person name="Tomita M."/>
            <person name="Numata K."/>
            <person name="Arakawa K."/>
        </authorList>
    </citation>
    <scope>NUCLEOTIDE SEQUENCE</scope>
</reference>
<organism evidence="1 2">
    <name type="scientific">Trichonephila inaurata madagascariensis</name>
    <dbReference type="NCBI Taxonomy" id="2747483"/>
    <lineage>
        <taxon>Eukaryota</taxon>
        <taxon>Metazoa</taxon>
        <taxon>Ecdysozoa</taxon>
        <taxon>Arthropoda</taxon>
        <taxon>Chelicerata</taxon>
        <taxon>Arachnida</taxon>
        <taxon>Araneae</taxon>
        <taxon>Araneomorphae</taxon>
        <taxon>Entelegynae</taxon>
        <taxon>Araneoidea</taxon>
        <taxon>Nephilidae</taxon>
        <taxon>Trichonephila</taxon>
        <taxon>Trichonephila inaurata</taxon>
    </lineage>
</organism>